<name>A0A537J9R5_9BACT</name>
<dbReference type="Pfam" id="PF14535">
    <property type="entry name" value="AMP-binding_C_2"/>
    <property type="match status" value="1"/>
</dbReference>
<evidence type="ECO:0000259" key="1">
    <source>
        <dbReference type="Pfam" id="PF00501"/>
    </source>
</evidence>
<protein>
    <submittedName>
        <fullName evidence="3">Phenylacetate--CoA ligase</fullName>
    </submittedName>
</protein>
<dbReference type="InterPro" id="IPR028154">
    <property type="entry name" value="AMP-dep_Lig_C"/>
</dbReference>
<dbReference type="Gene3D" id="3.30.300.30">
    <property type="match status" value="1"/>
</dbReference>
<dbReference type="Proteomes" id="UP000320048">
    <property type="component" value="Unassembled WGS sequence"/>
</dbReference>
<dbReference type="GO" id="GO:0016874">
    <property type="term" value="F:ligase activity"/>
    <property type="evidence" value="ECO:0007669"/>
    <property type="project" value="UniProtKB-KW"/>
</dbReference>
<dbReference type="Pfam" id="PF00501">
    <property type="entry name" value="AMP-binding"/>
    <property type="match status" value="1"/>
</dbReference>
<keyword evidence="3" id="KW-0436">Ligase</keyword>
<dbReference type="SUPFAM" id="SSF56801">
    <property type="entry name" value="Acetyl-CoA synthetase-like"/>
    <property type="match status" value="1"/>
</dbReference>
<evidence type="ECO:0000313" key="4">
    <source>
        <dbReference type="Proteomes" id="UP000320048"/>
    </source>
</evidence>
<sequence length="450" mass="50166">MPPAEREALVVRRLQAVARWAWERSPFYRDRWTAAGVHPDHLRTLEDLRRFPVVTKADLRAEQAEHPPFGRYLCIQRSEVARIHGTSGTTGKPTAFAIGADDWRRIANAHARILWGMGLRPGDTLFLASFFSLYLGSWGALAGGERLRAGCLPFGAGVPGQTRVAVRWLLETRPTAFYGTPSYALHLAEVAGAEHVDPRDFGFRVMVFSGEPGAGIPATKRQIEEAFGAACIDSGSMAEMTPWMTNAECEFRRGMHLWQDIVYCEVCDPRTYEPVAYGAEGTPVYTHLERTSQPMIRLASGDLTRWVDGPCECGRTYPRLPLGIYGRLDDMCIIRGANIYPSAVEDVLRTIAGFGGEFQMVISRERAMDELVVRVEYGHDVARRAETAPETLDALRERIATHLRSVIGIRPVVRLEAPGTLPRTEFKARRVVDNRRLYEESVRSTPGGPG</sequence>
<dbReference type="PANTHER" id="PTHR43845:SF1">
    <property type="entry name" value="BLR5969 PROTEIN"/>
    <property type="match status" value="1"/>
</dbReference>
<evidence type="ECO:0000259" key="2">
    <source>
        <dbReference type="Pfam" id="PF14535"/>
    </source>
</evidence>
<feature type="domain" description="AMP-dependent synthetase/ligase" evidence="1">
    <location>
        <begin position="74"/>
        <end position="281"/>
    </location>
</feature>
<dbReference type="InterPro" id="IPR000873">
    <property type="entry name" value="AMP-dep_synth/lig_dom"/>
</dbReference>
<accession>A0A537J9R5</accession>
<dbReference type="InterPro" id="IPR042099">
    <property type="entry name" value="ANL_N_sf"/>
</dbReference>
<dbReference type="PANTHER" id="PTHR43845">
    <property type="entry name" value="BLR5969 PROTEIN"/>
    <property type="match status" value="1"/>
</dbReference>
<feature type="domain" description="AMP-dependent ligase C-terminal" evidence="2">
    <location>
        <begin position="336"/>
        <end position="435"/>
    </location>
</feature>
<dbReference type="EMBL" id="VBAO01000229">
    <property type="protein sequence ID" value="TMI80298.1"/>
    <property type="molecule type" value="Genomic_DNA"/>
</dbReference>
<dbReference type="InterPro" id="IPR045851">
    <property type="entry name" value="AMP-bd_C_sf"/>
</dbReference>
<dbReference type="AlphaFoldDB" id="A0A537J9R5"/>
<organism evidence="3 4">
    <name type="scientific">Candidatus Segetimicrobium genomatis</name>
    <dbReference type="NCBI Taxonomy" id="2569760"/>
    <lineage>
        <taxon>Bacteria</taxon>
        <taxon>Bacillati</taxon>
        <taxon>Candidatus Sysuimicrobiota</taxon>
        <taxon>Candidatus Sysuimicrobiia</taxon>
        <taxon>Candidatus Sysuimicrobiales</taxon>
        <taxon>Candidatus Segetimicrobiaceae</taxon>
        <taxon>Candidatus Segetimicrobium</taxon>
    </lineage>
</organism>
<reference evidence="3 4" key="1">
    <citation type="journal article" date="2019" name="Nat. Microbiol.">
        <title>Mediterranean grassland soil C-N compound turnover is dependent on rainfall and depth, and is mediated by genomically divergent microorganisms.</title>
        <authorList>
            <person name="Diamond S."/>
            <person name="Andeer P.F."/>
            <person name="Li Z."/>
            <person name="Crits-Christoph A."/>
            <person name="Burstein D."/>
            <person name="Anantharaman K."/>
            <person name="Lane K.R."/>
            <person name="Thomas B.C."/>
            <person name="Pan C."/>
            <person name="Northen T.R."/>
            <person name="Banfield J.F."/>
        </authorList>
    </citation>
    <scope>NUCLEOTIDE SEQUENCE [LARGE SCALE GENOMIC DNA]</scope>
    <source>
        <strain evidence="3">NP_7</strain>
    </source>
</reference>
<dbReference type="Gene3D" id="3.40.50.12780">
    <property type="entry name" value="N-terminal domain of ligase-like"/>
    <property type="match status" value="1"/>
</dbReference>
<evidence type="ECO:0000313" key="3">
    <source>
        <dbReference type="EMBL" id="TMI80298.1"/>
    </source>
</evidence>
<proteinExistence type="predicted"/>
<comment type="caution">
    <text evidence="3">The sequence shown here is derived from an EMBL/GenBank/DDBJ whole genome shotgun (WGS) entry which is preliminary data.</text>
</comment>
<gene>
    <name evidence="3" type="ORF">E6H04_08910</name>
</gene>